<accession>A0A5M9WTQ5</accession>
<dbReference type="PANTHER" id="PTHR48075:SF5">
    <property type="entry name" value="3-HYDROXYBUTYRYL-COA DEHYDROGENASE"/>
    <property type="match status" value="1"/>
</dbReference>
<comment type="similarity">
    <text evidence="2">Belongs to the 3-hydroxyacyl-CoA dehydrogenase family.</text>
</comment>
<dbReference type="SUPFAM" id="SSF48179">
    <property type="entry name" value="6-phosphogluconate dehydrogenase C-terminal domain-like"/>
    <property type="match status" value="1"/>
</dbReference>
<dbReference type="OrthoDB" id="9771883at2"/>
<comment type="caution">
    <text evidence="8">The sequence shown here is derived from an EMBL/GenBank/DDBJ whole genome shotgun (WGS) entry which is preliminary data.</text>
</comment>
<dbReference type="FunFam" id="3.40.50.720:FF:000009">
    <property type="entry name" value="Fatty oxidation complex, alpha subunit"/>
    <property type="match status" value="1"/>
</dbReference>
<dbReference type="SUPFAM" id="SSF51735">
    <property type="entry name" value="NAD(P)-binding Rossmann-fold domains"/>
    <property type="match status" value="1"/>
</dbReference>
<dbReference type="InterPro" id="IPR013328">
    <property type="entry name" value="6PGD_dom2"/>
</dbReference>
<feature type="binding site" evidence="5">
    <location>
        <begin position="26"/>
        <end position="31"/>
    </location>
    <ligand>
        <name>NAD(+)</name>
        <dbReference type="ChEBI" id="CHEBI:57540"/>
    </ligand>
</feature>
<dbReference type="EMBL" id="RIAS01000007">
    <property type="protein sequence ID" value="KAA8785047.1"/>
    <property type="molecule type" value="Genomic_DNA"/>
</dbReference>
<evidence type="ECO:0000259" key="7">
    <source>
        <dbReference type="Pfam" id="PF02737"/>
    </source>
</evidence>
<evidence type="ECO:0000259" key="6">
    <source>
        <dbReference type="Pfam" id="PF00725"/>
    </source>
</evidence>
<reference evidence="8 9" key="1">
    <citation type="journal article" date="2019" name="J. Ind. Microbiol. Biotechnol.">
        <title>Paenibacillus amylolyticus 27C64 has a diverse set of carbohydrate-active enzymes and complete pectin deconstruction system.</title>
        <authorList>
            <person name="Keggi C."/>
            <person name="Doran-Peterson J."/>
        </authorList>
    </citation>
    <scope>NUCLEOTIDE SEQUENCE [LARGE SCALE GENOMIC DNA]</scope>
    <source>
        <strain evidence="8 9">27C64</strain>
    </source>
</reference>
<evidence type="ECO:0000313" key="8">
    <source>
        <dbReference type="EMBL" id="KAA8785047.1"/>
    </source>
</evidence>
<feature type="binding site" evidence="5">
    <location>
        <position position="109"/>
    </location>
    <ligand>
        <name>NAD(+)</name>
        <dbReference type="ChEBI" id="CHEBI:57540"/>
    </ligand>
</feature>
<feature type="binding site" evidence="5">
    <location>
        <position position="114"/>
    </location>
    <ligand>
        <name>NAD(+)</name>
        <dbReference type="ChEBI" id="CHEBI:57540"/>
    </ligand>
</feature>
<sequence>MTNEITHGNLGIGEVTLKINLVGVVGAGVMGSDVALDLACNGYRVVIVDIDEMILDKSDEKMKKTFSLMKMMSPKYRSLDWNVIDEKIEFHTEYKALSHVDLIIENVTEDWNVKKAVYEELREVCKEETLFAVNTSCISITKIAGLMKRPDNVLGTHFMNPVPMKTLVEVIKGHHTSEATVETVTAFLKSMNKVPVVVNDFPGFVTNRVLMLTINESIWLVHDRVGRPQDVDKIFRLGFGHEMGPLATGDLIGLDTILKSLEVLHDSYNDPKYRPCPLLRKMVDAGLLGKKSGQGFYTYDKRN</sequence>
<evidence type="ECO:0000256" key="4">
    <source>
        <dbReference type="PIRSR" id="PIRSR000105-1"/>
    </source>
</evidence>
<dbReference type="AlphaFoldDB" id="A0A5M9WTQ5"/>
<dbReference type="GO" id="GO:0006635">
    <property type="term" value="P:fatty acid beta-oxidation"/>
    <property type="evidence" value="ECO:0007669"/>
    <property type="project" value="TreeGrafter"/>
</dbReference>
<evidence type="ECO:0000313" key="9">
    <source>
        <dbReference type="Proteomes" id="UP000323664"/>
    </source>
</evidence>
<proteinExistence type="inferred from homology"/>
<dbReference type="Gene3D" id="1.10.1040.10">
    <property type="entry name" value="N-(1-d-carboxylethyl)-l-norvaline Dehydrogenase, domain 2"/>
    <property type="match status" value="1"/>
</dbReference>
<evidence type="ECO:0000256" key="1">
    <source>
        <dbReference type="ARBA" id="ARBA00005086"/>
    </source>
</evidence>
<keyword evidence="3" id="KW-0560">Oxidoreductase</keyword>
<dbReference type="InterPro" id="IPR008927">
    <property type="entry name" value="6-PGluconate_DH-like_C_sf"/>
</dbReference>
<feature type="binding site" evidence="5">
    <location>
        <position position="160"/>
    </location>
    <ligand>
        <name>NAD(+)</name>
        <dbReference type="ChEBI" id="CHEBI:57540"/>
    </ligand>
</feature>
<evidence type="ECO:0000256" key="5">
    <source>
        <dbReference type="PIRSR" id="PIRSR000105-2"/>
    </source>
</evidence>
<dbReference type="Pfam" id="PF00725">
    <property type="entry name" value="3HCDH"/>
    <property type="match status" value="1"/>
</dbReference>
<evidence type="ECO:0000256" key="3">
    <source>
        <dbReference type="ARBA" id="ARBA00023002"/>
    </source>
</evidence>
<feature type="domain" description="3-hydroxyacyl-CoA dehydrogenase NAD binding" evidence="7">
    <location>
        <begin position="22"/>
        <end position="200"/>
    </location>
</feature>
<organism evidence="8 9">
    <name type="scientific">Paenibacillus amylolyticus</name>
    <dbReference type="NCBI Taxonomy" id="1451"/>
    <lineage>
        <taxon>Bacteria</taxon>
        <taxon>Bacillati</taxon>
        <taxon>Bacillota</taxon>
        <taxon>Bacilli</taxon>
        <taxon>Bacillales</taxon>
        <taxon>Paenibacillaceae</taxon>
        <taxon>Paenibacillus</taxon>
    </lineage>
</organism>
<name>A0A5M9WTQ5_PAEAM</name>
<dbReference type="Proteomes" id="UP000323664">
    <property type="component" value="Unassembled WGS sequence"/>
</dbReference>
<feature type="binding site" evidence="5">
    <location>
        <position position="291"/>
    </location>
    <ligand>
        <name>NAD(+)</name>
        <dbReference type="ChEBI" id="CHEBI:57540"/>
    </ligand>
</feature>
<dbReference type="InterPro" id="IPR006108">
    <property type="entry name" value="3HC_DH_C"/>
</dbReference>
<dbReference type="Pfam" id="PF02737">
    <property type="entry name" value="3HCDH_N"/>
    <property type="match status" value="1"/>
</dbReference>
<dbReference type="GO" id="GO:0008691">
    <property type="term" value="F:3-hydroxybutyryl-CoA dehydrogenase activity"/>
    <property type="evidence" value="ECO:0007669"/>
    <property type="project" value="TreeGrafter"/>
</dbReference>
<dbReference type="PIRSF" id="PIRSF000105">
    <property type="entry name" value="HCDH"/>
    <property type="match status" value="1"/>
</dbReference>
<dbReference type="PANTHER" id="PTHR48075">
    <property type="entry name" value="3-HYDROXYACYL-COA DEHYDROGENASE FAMILY PROTEIN"/>
    <property type="match status" value="1"/>
</dbReference>
<gene>
    <name evidence="8" type="ORF">EC604_14480</name>
</gene>
<feature type="binding site" evidence="5">
    <location>
        <position position="49"/>
    </location>
    <ligand>
        <name>NAD(+)</name>
        <dbReference type="ChEBI" id="CHEBI:57540"/>
    </ligand>
</feature>
<dbReference type="InterPro" id="IPR006176">
    <property type="entry name" value="3-OHacyl-CoA_DH_NAD-bd"/>
</dbReference>
<feature type="domain" description="3-hydroxyacyl-CoA dehydrogenase C-terminal" evidence="6">
    <location>
        <begin position="203"/>
        <end position="299"/>
    </location>
</feature>
<dbReference type="InterPro" id="IPR036291">
    <property type="entry name" value="NAD(P)-bd_dom_sf"/>
</dbReference>
<comment type="pathway">
    <text evidence="1">Lipid metabolism; butanoate metabolism.</text>
</comment>
<feature type="binding site" evidence="5">
    <location>
        <position position="136"/>
    </location>
    <ligand>
        <name>NAD(+)</name>
        <dbReference type="ChEBI" id="CHEBI:57540"/>
    </ligand>
</feature>
<evidence type="ECO:0000256" key="2">
    <source>
        <dbReference type="ARBA" id="ARBA00009463"/>
    </source>
</evidence>
<dbReference type="Gene3D" id="3.40.50.720">
    <property type="entry name" value="NAD(P)-binding Rossmann-like Domain"/>
    <property type="match status" value="1"/>
</dbReference>
<dbReference type="InterPro" id="IPR022694">
    <property type="entry name" value="3-OHacyl-CoA_DH"/>
</dbReference>
<keyword evidence="5" id="KW-0520">NAD</keyword>
<feature type="site" description="Important for catalytic activity" evidence="4">
    <location>
        <position position="157"/>
    </location>
</feature>
<protein>
    <submittedName>
        <fullName evidence="8">3-hydroxyacyl-CoA dehydrogenase family protein</fullName>
    </submittedName>
</protein>
<dbReference type="GO" id="GO:0070403">
    <property type="term" value="F:NAD+ binding"/>
    <property type="evidence" value="ECO:0007669"/>
    <property type="project" value="InterPro"/>
</dbReference>